<dbReference type="HOGENOM" id="CLU_004046_0_0_1"/>
<keyword evidence="2 6" id="KW-0813">Transport</keyword>
<evidence type="ECO:0000259" key="10">
    <source>
        <dbReference type="Pfam" id="PF10377"/>
    </source>
</evidence>
<dbReference type="EMBL" id="KN832971">
    <property type="protein sequence ID" value="KIM91514.1"/>
    <property type="molecule type" value="Genomic_DNA"/>
</dbReference>
<accession>A0A0C3GIQ6</accession>
<dbReference type="Pfam" id="PF04108">
    <property type="entry name" value="ATG17_like"/>
    <property type="match status" value="1"/>
</dbReference>
<feature type="compositionally biased region" description="Polar residues" evidence="8">
    <location>
        <begin position="1294"/>
        <end position="1311"/>
    </location>
</feature>
<feature type="coiled-coil region" evidence="7">
    <location>
        <begin position="672"/>
        <end position="805"/>
    </location>
</feature>
<dbReference type="GO" id="GO:0034045">
    <property type="term" value="C:phagophore assembly site membrane"/>
    <property type="evidence" value="ECO:0007669"/>
    <property type="project" value="UniProtKB-SubCell"/>
</dbReference>
<comment type="similarity">
    <text evidence="1 6">Belongs to the ATG11 family.</text>
</comment>
<dbReference type="GO" id="GO:0015031">
    <property type="term" value="P:protein transport"/>
    <property type="evidence" value="ECO:0007669"/>
    <property type="project" value="UniProtKB-KW"/>
</dbReference>
<feature type="domain" description="Autophagy protein ATG17-like" evidence="9">
    <location>
        <begin position="112"/>
        <end position="425"/>
    </location>
</feature>
<keyword evidence="6" id="KW-0472">Membrane</keyword>
<evidence type="ECO:0000259" key="9">
    <source>
        <dbReference type="Pfam" id="PF04108"/>
    </source>
</evidence>
<keyword evidence="3 6" id="KW-0653">Protein transport</keyword>
<comment type="subcellular location">
    <subcellularLocation>
        <location evidence="6">Preautophagosomal structure membrane</location>
        <topology evidence="6">Peripheral membrane protein</topology>
    </subcellularLocation>
    <subcellularLocation>
        <location evidence="6">Vacuole membrane</location>
        <topology evidence="6">Peripheral membrane protein</topology>
    </subcellularLocation>
    <text evidence="6">During pexophagy, accumulates in the vacuolar membrane region, where the peroxisomes contact the vacuole.</text>
</comment>
<evidence type="ECO:0000256" key="1">
    <source>
        <dbReference type="ARBA" id="ARBA00009729"/>
    </source>
</evidence>
<keyword evidence="12" id="KW-1185">Reference proteome</keyword>
<dbReference type="InParanoid" id="A0A0C3GIQ6"/>
<evidence type="ECO:0000313" key="12">
    <source>
        <dbReference type="Proteomes" id="UP000054166"/>
    </source>
</evidence>
<dbReference type="GO" id="GO:0019901">
    <property type="term" value="F:protein kinase binding"/>
    <property type="evidence" value="ECO:0007669"/>
    <property type="project" value="TreeGrafter"/>
</dbReference>
<feature type="region of interest" description="Disordered" evidence="8">
    <location>
        <begin position="1123"/>
        <end position="1270"/>
    </location>
</feature>
<evidence type="ECO:0000256" key="7">
    <source>
        <dbReference type="SAM" id="Coils"/>
    </source>
</evidence>
<reference evidence="12" key="2">
    <citation type="submission" date="2015-01" db="EMBL/GenBank/DDBJ databases">
        <title>Evolutionary Origins and Diversification of the Mycorrhizal Mutualists.</title>
        <authorList>
            <consortium name="DOE Joint Genome Institute"/>
            <consortium name="Mycorrhizal Genomics Consortium"/>
            <person name="Kohler A."/>
            <person name="Kuo A."/>
            <person name="Nagy L.G."/>
            <person name="Floudas D."/>
            <person name="Copeland A."/>
            <person name="Barry K.W."/>
            <person name="Cichocki N."/>
            <person name="Veneault-Fourrey C."/>
            <person name="LaButti K."/>
            <person name="Lindquist E.A."/>
            <person name="Lipzen A."/>
            <person name="Lundell T."/>
            <person name="Morin E."/>
            <person name="Murat C."/>
            <person name="Riley R."/>
            <person name="Ohm R."/>
            <person name="Sun H."/>
            <person name="Tunlid A."/>
            <person name="Henrissat B."/>
            <person name="Grigoriev I.V."/>
            <person name="Hibbett D.S."/>
            <person name="Martin F."/>
        </authorList>
    </citation>
    <scope>NUCLEOTIDE SEQUENCE [LARGE SCALE GENOMIC DNA]</scope>
    <source>
        <strain evidence="12">F 1598</strain>
    </source>
</reference>
<dbReference type="InterPro" id="IPR040040">
    <property type="entry name" value="ATG11"/>
</dbReference>
<keyword evidence="6" id="KW-0926">Vacuole</keyword>
<feature type="compositionally biased region" description="Polar residues" evidence="8">
    <location>
        <begin position="1053"/>
        <end position="1072"/>
    </location>
</feature>
<dbReference type="OrthoDB" id="447953at2759"/>
<organism evidence="11 12">
    <name type="scientific">Piloderma croceum (strain F 1598)</name>
    <dbReference type="NCBI Taxonomy" id="765440"/>
    <lineage>
        <taxon>Eukaryota</taxon>
        <taxon>Fungi</taxon>
        <taxon>Dikarya</taxon>
        <taxon>Basidiomycota</taxon>
        <taxon>Agaricomycotina</taxon>
        <taxon>Agaricomycetes</taxon>
        <taxon>Agaricomycetidae</taxon>
        <taxon>Atheliales</taxon>
        <taxon>Atheliaceae</taxon>
        <taxon>Piloderma</taxon>
    </lineage>
</organism>
<dbReference type="GO" id="GO:0034517">
    <property type="term" value="P:ribophagy"/>
    <property type="evidence" value="ECO:0007669"/>
    <property type="project" value="TreeGrafter"/>
</dbReference>
<feature type="domain" description="Autophagy-related protein 11 C-terminal" evidence="10">
    <location>
        <begin position="927"/>
        <end position="1037"/>
    </location>
</feature>
<evidence type="ECO:0000256" key="8">
    <source>
        <dbReference type="SAM" id="MobiDB-lite"/>
    </source>
</evidence>
<reference evidence="11 12" key="1">
    <citation type="submission" date="2014-04" db="EMBL/GenBank/DDBJ databases">
        <authorList>
            <consortium name="DOE Joint Genome Institute"/>
            <person name="Kuo A."/>
            <person name="Tarkka M."/>
            <person name="Buscot F."/>
            <person name="Kohler A."/>
            <person name="Nagy L.G."/>
            <person name="Floudas D."/>
            <person name="Copeland A."/>
            <person name="Barry K.W."/>
            <person name="Cichocki N."/>
            <person name="Veneault-Fourrey C."/>
            <person name="LaButti K."/>
            <person name="Lindquist E.A."/>
            <person name="Lipzen A."/>
            <person name="Lundell T."/>
            <person name="Morin E."/>
            <person name="Murat C."/>
            <person name="Sun H."/>
            <person name="Tunlid A."/>
            <person name="Henrissat B."/>
            <person name="Grigoriev I.V."/>
            <person name="Hibbett D.S."/>
            <person name="Martin F."/>
            <person name="Nordberg H.P."/>
            <person name="Cantor M.N."/>
            <person name="Hua S.X."/>
        </authorList>
    </citation>
    <scope>NUCLEOTIDE SEQUENCE [LARGE SCALE GENOMIC DNA]</scope>
    <source>
        <strain evidence="11 12">F 1598</strain>
    </source>
</reference>
<comment type="subunit">
    <text evidence="6">Homodimer.</text>
</comment>
<proteinExistence type="inferred from homology"/>
<name>A0A0C3GIQ6_PILCF</name>
<evidence type="ECO:0000256" key="5">
    <source>
        <dbReference type="ARBA" id="ARBA00023054"/>
    </source>
</evidence>
<evidence type="ECO:0000256" key="2">
    <source>
        <dbReference type="ARBA" id="ARBA00022448"/>
    </source>
</evidence>
<keyword evidence="5 7" id="KW-0175">Coiled coil</keyword>
<feature type="compositionally biased region" description="Pro residues" evidence="8">
    <location>
        <begin position="1140"/>
        <end position="1149"/>
    </location>
</feature>
<dbReference type="GO" id="GO:0000045">
    <property type="term" value="P:autophagosome assembly"/>
    <property type="evidence" value="ECO:0007669"/>
    <property type="project" value="UniProtKB-UniRule"/>
</dbReference>
<protein>
    <recommendedName>
        <fullName evidence="6">Autophagy-related protein 11</fullName>
    </recommendedName>
</protein>
<feature type="coiled-coil region" evidence="7">
    <location>
        <begin position="556"/>
        <end position="611"/>
    </location>
</feature>
<dbReference type="GO" id="GO:0000422">
    <property type="term" value="P:autophagy of mitochondrion"/>
    <property type="evidence" value="ECO:0007669"/>
    <property type="project" value="TreeGrafter"/>
</dbReference>
<dbReference type="InterPro" id="IPR045326">
    <property type="entry name" value="ATG17-like_dom"/>
</dbReference>
<comment type="function">
    <text evidence="6">Involved in cytoplasm to vacuole transport (Cvt), pexophagy, mitophagy and nucleophagy. Recruits mitochondria for their selective degradation via autophagy (mitophagy) during starvation. Works as scaffold proteins that recruit ATG proteins to the pre-autophagosome (PAS), the site of vesicle/autophagosome formation. Required for the Cvt vesicles completion.</text>
</comment>
<feature type="compositionally biased region" description="Low complexity" evidence="8">
    <location>
        <begin position="1169"/>
        <end position="1201"/>
    </location>
</feature>
<dbReference type="GO" id="GO:0061709">
    <property type="term" value="P:reticulophagy"/>
    <property type="evidence" value="ECO:0007669"/>
    <property type="project" value="TreeGrafter"/>
</dbReference>
<dbReference type="InterPro" id="IPR019460">
    <property type="entry name" value="Atg11_C"/>
</dbReference>
<sequence length="1330" mass="147260">MMQICRAEDGQVFQVNGSFRDIERTGSLELFLHQQTGVDEEAVLAYLSDGRRLRNDNIRDLAGAEDQSIFVFNKYYLDFDLDEVLQELRVEPPLQPPIEDTIAATPPIRPSQLATSYLRTAHMHHDHITHTLTSLHAQHSAVRIASSSLDLNVLAIADVFEGIAGSARAELEKQAGLLAGLEADLEIISRVKIHVEFMSPAVRKAVEAGEKARTLGDYVSNVKMKQVADTCARTHAELREGFRETEETLTRLTNGSDGVRAVVTDTHMLEQAESCVRRSHEIFDKITDAVTTLETPVSNTDAILQDLQQLDASLRTEVFLITDTKNAYTAQCIGALRRISTLNTDLIQLPPTLTALQARFRSKNSFSHIQRLHNMLYAYGATVIEIVRRKEFSRFFYQRAQSILEVMAKLSASERKRRQVYRGEVHGQLPFDTKGMDNPVPTIDFSPSGNTDSTYSLERGDVDGLLRVLDDLEQFARSGNDHAAIDAVRESRSALEKLVNKMDSLEIGFDRIAERSLLSASWLSSSRRRSTEADEQAFQVLADQLRDTCDAKSQQENLFQEERMALQAEIQRLKSSTLNTNELVAKEQERANDLERDLHHARAQVESETIARRIAEERHAELSSNFDSQRNTLSAALHDTTEQTRAAEVLRQDLATVRAQFDEVKDLESRNARTAARLLEDQARSLRNLEEARARGEDLESQIHAARTESEEMNRALREANKEKDRLLRLQASEHDRLMRDHIAEADGDRAVLEHQFSELKATLEETERQLKDARAQTEITDADAVGLREELQRVEHELREARHIERVLRDDLKAGRASQSDYEHRLENSGRLIAQILDVALAFRGSHVKALAIAQALSSHPSSASKQSPSQNLGDSLFSSSGMRHISNAIGQPDEPSPIDPSDPTAALEILRAFDHDHFLETIAKTGSTIRKWQKQCKEYRERAKGKISFRNFAKGDLALFLPTRNSVSKPWAAFNVSFPHYFLQATGHLAEQLKTREWIVARITSITERVVDHNDPNSNPYGLGDGVKYYMLEVEDWTQPSQSNKRRVSSRKTPVSPENESKVMSPTDTSIPPEPPQGEVEDSFRVNRPAHLFNPVRTRANSSPTAGPSSLSRLLAQAPAENGLDTIPPSRSRTPSPTTSPPPPPSPSNHTGSVPRTHAPGMPSPLRPASRASRISSSSKFSAGRIPPFGSSGSSGSPGTAKASATIALTEQTIPSSPSSSRPVSPSPEGSISEGMSNILNNRRRTTSYHIPRTSPLAGPPTRAGTASGTLASLASSWGVTFGRKKKGDDGSNATVLTPTSEVNPTSADGQAGTDHTEASASELLKRF</sequence>
<evidence type="ECO:0000313" key="11">
    <source>
        <dbReference type="EMBL" id="KIM91514.1"/>
    </source>
</evidence>
<dbReference type="PANTHER" id="PTHR13222">
    <property type="entry name" value="RB1-INDUCIBLE COILED-COIL"/>
    <property type="match status" value="1"/>
</dbReference>
<feature type="region of interest" description="Disordered" evidence="8">
    <location>
        <begin position="1285"/>
        <end position="1330"/>
    </location>
</feature>
<evidence type="ECO:0000256" key="4">
    <source>
        <dbReference type="ARBA" id="ARBA00023006"/>
    </source>
</evidence>
<evidence type="ECO:0000256" key="3">
    <source>
        <dbReference type="ARBA" id="ARBA00022927"/>
    </source>
</evidence>
<dbReference type="GO" id="GO:1903599">
    <property type="term" value="P:positive regulation of autophagy of mitochondrion"/>
    <property type="evidence" value="ECO:0007669"/>
    <property type="project" value="UniProtKB-UniRule"/>
</dbReference>
<dbReference type="Pfam" id="PF10377">
    <property type="entry name" value="ATG11"/>
    <property type="match status" value="1"/>
</dbReference>
<dbReference type="GO" id="GO:0060090">
    <property type="term" value="F:molecular adaptor activity"/>
    <property type="evidence" value="ECO:0007669"/>
    <property type="project" value="TreeGrafter"/>
</dbReference>
<gene>
    <name evidence="11" type="ORF">PILCRDRAFT_810800</name>
</gene>
<dbReference type="GO" id="GO:0034727">
    <property type="term" value="P:piecemeal microautophagy of the nucleus"/>
    <property type="evidence" value="ECO:0007669"/>
    <property type="project" value="TreeGrafter"/>
</dbReference>
<feature type="compositionally biased region" description="Low complexity" evidence="8">
    <location>
        <begin position="1217"/>
        <end position="1230"/>
    </location>
</feature>
<evidence type="ECO:0000256" key="6">
    <source>
        <dbReference type="RuleBase" id="RU367075"/>
    </source>
</evidence>
<feature type="compositionally biased region" description="Low complexity" evidence="8">
    <location>
        <begin position="1130"/>
        <end position="1139"/>
    </location>
</feature>
<dbReference type="PANTHER" id="PTHR13222:SF1">
    <property type="entry name" value="RB1-INDUCIBLE COILED-COIL PROTEIN 1"/>
    <property type="match status" value="1"/>
</dbReference>
<dbReference type="GO" id="GO:0005774">
    <property type="term" value="C:vacuolar membrane"/>
    <property type="evidence" value="ECO:0007669"/>
    <property type="project" value="UniProtKB-SubCell"/>
</dbReference>
<dbReference type="STRING" id="765440.A0A0C3GIQ6"/>
<keyword evidence="4 6" id="KW-0072">Autophagy</keyword>
<feature type="region of interest" description="Disordered" evidence="8">
    <location>
        <begin position="1042"/>
        <end position="1083"/>
    </location>
</feature>
<dbReference type="GO" id="GO:1990316">
    <property type="term" value="C:Atg1/ULK1 kinase complex"/>
    <property type="evidence" value="ECO:0007669"/>
    <property type="project" value="TreeGrafter"/>
</dbReference>
<dbReference type="Proteomes" id="UP000054166">
    <property type="component" value="Unassembled WGS sequence"/>
</dbReference>